<keyword evidence="3" id="KW-1185">Reference proteome</keyword>
<comment type="caution">
    <text evidence="2">The sequence shown here is derived from an EMBL/GenBank/DDBJ whole genome shotgun (WGS) entry which is preliminary data.</text>
</comment>
<dbReference type="OrthoDB" id="1928087at2759"/>
<reference evidence="3" key="1">
    <citation type="submission" date="2016-06" db="EMBL/GenBank/DDBJ databases">
        <title>Parallel loss of symbiosis genes in relatives of nitrogen-fixing non-legume Parasponia.</title>
        <authorList>
            <person name="Van Velzen R."/>
            <person name="Holmer R."/>
            <person name="Bu F."/>
            <person name="Rutten L."/>
            <person name="Van Zeijl A."/>
            <person name="Liu W."/>
            <person name="Santuari L."/>
            <person name="Cao Q."/>
            <person name="Sharma T."/>
            <person name="Shen D."/>
            <person name="Roswanjaya Y."/>
            <person name="Wardhani T."/>
            <person name="Kalhor M.S."/>
            <person name="Jansen J."/>
            <person name="Van den Hoogen J."/>
            <person name="Gungor B."/>
            <person name="Hartog M."/>
            <person name="Hontelez J."/>
            <person name="Verver J."/>
            <person name="Yang W.-C."/>
            <person name="Schijlen E."/>
            <person name="Repin R."/>
            <person name="Schilthuizen M."/>
            <person name="Schranz E."/>
            <person name="Heidstra R."/>
            <person name="Miyata K."/>
            <person name="Fedorova E."/>
            <person name="Kohlen W."/>
            <person name="Bisseling T."/>
            <person name="Smit S."/>
            <person name="Geurts R."/>
        </authorList>
    </citation>
    <scope>NUCLEOTIDE SEQUENCE [LARGE SCALE GENOMIC DNA]</scope>
    <source>
        <strain evidence="3">cv. WU1-14</strain>
    </source>
</reference>
<name>A0A2P5BVB8_PARAD</name>
<evidence type="ECO:0000256" key="1">
    <source>
        <dbReference type="SAM" id="MobiDB-lite"/>
    </source>
</evidence>
<proteinExistence type="predicted"/>
<sequence length="144" mass="16049">MPALPQGAEDNDPLETFELPSRQSDPNHDSWRSEAPRVFCLGIATHTSTVVGVRSPKGLQTGWRRRKSGHGSTEEITEISARYSKKDLEVKGSHPCLSDLAWSSDSFEIARTREQLENPASAVGDTWTTGEKPLQHFLKRSSCW</sequence>
<gene>
    <name evidence="2" type="ORF">PanWU01x14_206980</name>
</gene>
<dbReference type="Proteomes" id="UP000237105">
    <property type="component" value="Unassembled WGS sequence"/>
</dbReference>
<organism evidence="2 3">
    <name type="scientific">Parasponia andersonii</name>
    <name type="common">Sponia andersonii</name>
    <dbReference type="NCBI Taxonomy" id="3476"/>
    <lineage>
        <taxon>Eukaryota</taxon>
        <taxon>Viridiplantae</taxon>
        <taxon>Streptophyta</taxon>
        <taxon>Embryophyta</taxon>
        <taxon>Tracheophyta</taxon>
        <taxon>Spermatophyta</taxon>
        <taxon>Magnoliopsida</taxon>
        <taxon>eudicotyledons</taxon>
        <taxon>Gunneridae</taxon>
        <taxon>Pentapetalae</taxon>
        <taxon>rosids</taxon>
        <taxon>fabids</taxon>
        <taxon>Rosales</taxon>
        <taxon>Cannabaceae</taxon>
        <taxon>Parasponia</taxon>
    </lineage>
</organism>
<feature type="region of interest" description="Disordered" evidence="1">
    <location>
        <begin position="1"/>
        <end position="31"/>
    </location>
</feature>
<evidence type="ECO:0000313" key="2">
    <source>
        <dbReference type="EMBL" id="PON52737.1"/>
    </source>
</evidence>
<evidence type="ECO:0000313" key="3">
    <source>
        <dbReference type="Proteomes" id="UP000237105"/>
    </source>
</evidence>
<protein>
    <submittedName>
        <fullName evidence="2">Uncharacterized protein</fullName>
    </submittedName>
</protein>
<dbReference type="AlphaFoldDB" id="A0A2P5BVB8"/>
<dbReference type="EMBL" id="JXTB01000215">
    <property type="protein sequence ID" value="PON52737.1"/>
    <property type="molecule type" value="Genomic_DNA"/>
</dbReference>
<accession>A0A2P5BVB8</accession>